<evidence type="ECO:0000256" key="6">
    <source>
        <dbReference type="ARBA" id="ARBA00022989"/>
    </source>
</evidence>
<evidence type="ECO:0000256" key="9">
    <source>
        <dbReference type="SAM" id="Phobius"/>
    </source>
</evidence>
<organism evidence="10 11">
    <name type="scientific">Elsinoe ampelina</name>
    <dbReference type="NCBI Taxonomy" id="302913"/>
    <lineage>
        <taxon>Eukaryota</taxon>
        <taxon>Fungi</taxon>
        <taxon>Dikarya</taxon>
        <taxon>Ascomycota</taxon>
        <taxon>Pezizomycotina</taxon>
        <taxon>Dothideomycetes</taxon>
        <taxon>Dothideomycetidae</taxon>
        <taxon>Myriangiales</taxon>
        <taxon>Elsinoaceae</taxon>
        <taxon>Elsinoe</taxon>
    </lineage>
</organism>
<feature type="compositionally biased region" description="Basic residues" evidence="8">
    <location>
        <begin position="36"/>
        <end position="47"/>
    </location>
</feature>
<dbReference type="Pfam" id="PF04258">
    <property type="entry name" value="Peptidase_A22B"/>
    <property type="match status" value="1"/>
</dbReference>
<dbReference type="GO" id="GO:0098554">
    <property type="term" value="C:cytoplasmic side of endoplasmic reticulum membrane"/>
    <property type="evidence" value="ECO:0007669"/>
    <property type="project" value="TreeGrafter"/>
</dbReference>
<proteinExistence type="inferred from homology"/>
<keyword evidence="3 9" id="KW-0812">Transmembrane</keyword>
<comment type="similarity">
    <text evidence="2">Belongs to the peptidase A22B family.</text>
</comment>
<keyword evidence="11" id="KW-1185">Reference proteome</keyword>
<feature type="transmembrane region" description="Helical" evidence="9">
    <location>
        <begin position="416"/>
        <end position="438"/>
    </location>
</feature>
<keyword evidence="7 9" id="KW-0472">Membrane</keyword>
<dbReference type="InterPro" id="IPR007369">
    <property type="entry name" value="Peptidase_A22B_SPP"/>
</dbReference>
<dbReference type="AlphaFoldDB" id="A0A6A6GPC6"/>
<evidence type="ECO:0000256" key="1">
    <source>
        <dbReference type="ARBA" id="ARBA00004477"/>
    </source>
</evidence>
<feature type="compositionally biased region" description="Acidic residues" evidence="8">
    <location>
        <begin position="54"/>
        <end position="67"/>
    </location>
</feature>
<keyword evidence="5" id="KW-0256">Endoplasmic reticulum</keyword>
<comment type="subcellular location">
    <subcellularLocation>
        <location evidence="1">Endoplasmic reticulum membrane</location>
        <topology evidence="1">Multi-pass membrane protein</topology>
    </subcellularLocation>
</comment>
<feature type="transmembrane region" description="Helical" evidence="9">
    <location>
        <begin position="269"/>
        <end position="290"/>
    </location>
</feature>
<feature type="non-terminal residue" evidence="10">
    <location>
        <position position="493"/>
    </location>
</feature>
<reference evidence="11" key="1">
    <citation type="journal article" date="2020" name="Stud. Mycol.">
        <title>101 Dothideomycetes genomes: A test case for predicting lifestyles and emergence of pathogens.</title>
        <authorList>
            <person name="Haridas S."/>
            <person name="Albert R."/>
            <person name="Binder M."/>
            <person name="Bloem J."/>
            <person name="LaButti K."/>
            <person name="Salamov A."/>
            <person name="Andreopoulos B."/>
            <person name="Baker S."/>
            <person name="Barry K."/>
            <person name="Bills G."/>
            <person name="Bluhm B."/>
            <person name="Cannon C."/>
            <person name="Castanera R."/>
            <person name="Culley D."/>
            <person name="Daum C."/>
            <person name="Ezra D."/>
            <person name="Gonzalez J."/>
            <person name="Henrissat B."/>
            <person name="Kuo A."/>
            <person name="Liang C."/>
            <person name="Lipzen A."/>
            <person name="Lutzoni F."/>
            <person name="Magnuson J."/>
            <person name="Mondo S."/>
            <person name="Nolan M."/>
            <person name="Ohm R."/>
            <person name="Pangilinan J."/>
            <person name="Park H.-J."/>
            <person name="Ramirez L."/>
            <person name="Alfaro M."/>
            <person name="Sun H."/>
            <person name="Tritt A."/>
            <person name="Yoshinaga Y."/>
            <person name="Zwiers L.-H."/>
            <person name="Turgeon B."/>
            <person name="Goodwin S."/>
            <person name="Spatafora J."/>
            <person name="Crous P."/>
            <person name="Grigoriev I."/>
        </authorList>
    </citation>
    <scope>NUCLEOTIDE SEQUENCE [LARGE SCALE GENOMIC DNA]</scope>
    <source>
        <strain evidence="11">CECT 20119</strain>
    </source>
</reference>
<dbReference type="SMART" id="SM00730">
    <property type="entry name" value="PSN"/>
    <property type="match status" value="1"/>
</dbReference>
<gene>
    <name evidence="10" type="ORF">BDZ85DRAFT_168637</name>
</gene>
<dbReference type="GO" id="GO:0098553">
    <property type="term" value="C:lumenal side of endoplasmic reticulum membrane"/>
    <property type="evidence" value="ECO:0007669"/>
    <property type="project" value="TreeGrafter"/>
</dbReference>
<dbReference type="EMBL" id="ML992501">
    <property type="protein sequence ID" value="KAF2227233.1"/>
    <property type="molecule type" value="Genomic_DNA"/>
</dbReference>
<sequence length="493" mass="54864">AALPYLPMSLHLVVSALIPIYTGSYASLSRPSSTVKPKKRTRKSKKSRVQDGLSDSDEETSGSDDEENDIVTKMEGMSPSDAILFPLLAGCTLAGLYMLIKYMGAALLNKILAVYFGAMAFFSVARMINDVLAVTQNFVFPKYYCANSILWKVDQNSRIAFPMGTSIRATRPGIERAMQARRGDPLPGSLGGRSLGAGLVDLLWQARGMFDKKYLVAFHLRGIADIKARVSFRSIASSVIAVMVLLYANFISTPWYLTNLQGFAFSYTALQLLSPTTFGTGSLILVALFFYDIYFVFYTPLMVSVATNLDVPIKLLFPRPEEEGRKPGLAMLGLGDVVLPGIMIGLALRFDLYLHYRRRQQTKKNAQGKDEVDKPKYVSVTGKWGDYHWVGNGSIASRNTKRITIDDILPRFSRTYFHASIVGYILGMSVTLIIMHVFKHAQPALLYLVPGVLGSVWSTALVKGEVKEMWEYTELVDDEDDDDDKKEKPKKDE</sequence>
<evidence type="ECO:0000313" key="10">
    <source>
        <dbReference type="EMBL" id="KAF2227233.1"/>
    </source>
</evidence>
<feature type="transmembrane region" description="Helical" evidence="9">
    <location>
        <begin position="297"/>
        <end position="317"/>
    </location>
</feature>
<dbReference type="GO" id="GO:0006465">
    <property type="term" value="P:signal peptide processing"/>
    <property type="evidence" value="ECO:0007669"/>
    <property type="project" value="TreeGrafter"/>
</dbReference>
<keyword evidence="6 9" id="KW-1133">Transmembrane helix</keyword>
<keyword evidence="4" id="KW-0378">Hydrolase</keyword>
<evidence type="ECO:0000256" key="7">
    <source>
        <dbReference type="ARBA" id="ARBA00023136"/>
    </source>
</evidence>
<dbReference type="InterPro" id="IPR006639">
    <property type="entry name" value="Preselin/SPP"/>
</dbReference>
<feature type="non-terminal residue" evidence="10">
    <location>
        <position position="1"/>
    </location>
</feature>
<evidence type="ECO:0000313" key="11">
    <source>
        <dbReference type="Proteomes" id="UP000799538"/>
    </source>
</evidence>
<feature type="transmembrane region" description="Helical" evidence="9">
    <location>
        <begin position="235"/>
        <end position="257"/>
    </location>
</feature>
<feature type="region of interest" description="Disordered" evidence="8">
    <location>
        <begin position="28"/>
        <end position="67"/>
    </location>
</feature>
<accession>A0A6A6GPC6</accession>
<evidence type="ECO:0000256" key="2">
    <source>
        <dbReference type="ARBA" id="ARBA00006859"/>
    </source>
</evidence>
<feature type="transmembrane region" description="Helical" evidence="9">
    <location>
        <begin position="82"/>
        <end position="100"/>
    </location>
</feature>
<feature type="transmembrane region" description="Helical" evidence="9">
    <location>
        <begin position="106"/>
        <end position="125"/>
    </location>
</feature>
<evidence type="ECO:0000256" key="4">
    <source>
        <dbReference type="ARBA" id="ARBA00022801"/>
    </source>
</evidence>
<dbReference type="OrthoDB" id="29661at2759"/>
<evidence type="ECO:0000256" key="3">
    <source>
        <dbReference type="ARBA" id="ARBA00022692"/>
    </source>
</evidence>
<name>A0A6A6GPC6_9PEZI</name>
<feature type="transmembrane region" description="Helical" evidence="9">
    <location>
        <begin position="329"/>
        <end position="354"/>
    </location>
</feature>
<feature type="transmembrane region" description="Helical" evidence="9">
    <location>
        <begin position="6"/>
        <end position="28"/>
    </location>
</feature>
<dbReference type="GO" id="GO:0033619">
    <property type="term" value="P:membrane protein proteolysis"/>
    <property type="evidence" value="ECO:0007669"/>
    <property type="project" value="TreeGrafter"/>
</dbReference>
<evidence type="ECO:0000256" key="8">
    <source>
        <dbReference type="SAM" id="MobiDB-lite"/>
    </source>
</evidence>
<dbReference type="PANTHER" id="PTHR12174">
    <property type="entry name" value="SIGNAL PEPTIDE PEPTIDASE"/>
    <property type="match status" value="1"/>
</dbReference>
<protein>
    <submittedName>
        <fullName evidence="10">Peptidase A22B, signal peptide peptidase</fullName>
    </submittedName>
</protein>
<dbReference type="PANTHER" id="PTHR12174:SF23">
    <property type="entry name" value="MINOR HISTOCOMPATIBILITY ANTIGEN H13"/>
    <property type="match status" value="1"/>
</dbReference>
<dbReference type="GO" id="GO:0042500">
    <property type="term" value="F:aspartic endopeptidase activity, intramembrane cleaving"/>
    <property type="evidence" value="ECO:0007669"/>
    <property type="project" value="InterPro"/>
</dbReference>
<evidence type="ECO:0000256" key="5">
    <source>
        <dbReference type="ARBA" id="ARBA00022824"/>
    </source>
</evidence>
<feature type="transmembrane region" description="Helical" evidence="9">
    <location>
        <begin position="444"/>
        <end position="462"/>
    </location>
</feature>
<dbReference type="Proteomes" id="UP000799538">
    <property type="component" value="Unassembled WGS sequence"/>
</dbReference>